<evidence type="ECO:0000256" key="1">
    <source>
        <dbReference type="SAM" id="Phobius"/>
    </source>
</evidence>
<dbReference type="Pfam" id="PF07963">
    <property type="entry name" value="N_methyl"/>
    <property type="match status" value="1"/>
</dbReference>
<keyword evidence="1" id="KW-0472">Membrane</keyword>
<dbReference type="InterPro" id="IPR045584">
    <property type="entry name" value="Pilin-like"/>
</dbReference>
<organism evidence="2 3">
    <name type="scientific">Desulfurispira natronophila</name>
    <dbReference type="NCBI Taxonomy" id="682562"/>
    <lineage>
        <taxon>Bacteria</taxon>
        <taxon>Pseudomonadati</taxon>
        <taxon>Chrysiogenota</taxon>
        <taxon>Chrysiogenia</taxon>
        <taxon>Chrysiogenales</taxon>
        <taxon>Chrysiogenaceae</taxon>
        <taxon>Desulfurispira</taxon>
    </lineage>
</organism>
<dbReference type="PROSITE" id="PS00409">
    <property type="entry name" value="PROKAR_NTER_METHYL"/>
    <property type="match status" value="1"/>
</dbReference>
<protein>
    <submittedName>
        <fullName evidence="2">Prepilin-type N-terminal cleavage/methylation domain-containing protein</fullName>
    </submittedName>
</protein>
<gene>
    <name evidence="2" type="ORF">HNR37_000581</name>
</gene>
<reference evidence="2 3" key="1">
    <citation type="submission" date="2020-08" db="EMBL/GenBank/DDBJ databases">
        <title>Genomic Encyclopedia of Type Strains, Phase IV (KMG-IV): sequencing the most valuable type-strain genomes for metagenomic binning, comparative biology and taxonomic classification.</title>
        <authorList>
            <person name="Goeker M."/>
        </authorList>
    </citation>
    <scope>NUCLEOTIDE SEQUENCE [LARGE SCALE GENOMIC DNA]</scope>
    <source>
        <strain evidence="2 3">DSM 22071</strain>
    </source>
</reference>
<keyword evidence="1" id="KW-0812">Transmembrane</keyword>
<accession>A0A7W7Y379</accession>
<dbReference type="SUPFAM" id="SSF54523">
    <property type="entry name" value="Pili subunits"/>
    <property type="match status" value="1"/>
</dbReference>
<keyword evidence="1" id="KW-1133">Transmembrane helix</keyword>
<dbReference type="AlphaFoldDB" id="A0A7W7Y379"/>
<sequence>MMKGFTLLELILTLVIVGILAGVAVMAWPGRDIEVGVYAQRMVSDIRYVQLTAMTCEDCETGAIVIDGNGYEFQLDGVPRSFADGQMGRDIAALGLNVSGDGVIFDSEFGEPVDSGGTSLTSALSLTLSGTAICIYPRTGYTEIGACS</sequence>
<comment type="caution">
    <text evidence="2">The sequence shown here is derived from an EMBL/GenBank/DDBJ whole genome shotgun (WGS) entry which is preliminary data.</text>
</comment>
<name>A0A7W7Y379_9BACT</name>
<dbReference type="NCBIfam" id="TIGR02532">
    <property type="entry name" value="IV_pilin_GFxxxE"/>
    <property type="match status" value="1"/>
</dbReference>
<dbReference type="EMBL" id="JACHID010000002">
    <property type="protein sequence ID" value="MBB5021275.1"/>
    <property type="molecule type" value="Genomic_DNA"/>
</dbReference>
<dbReference type="RefSeq" id="WP_183729672.1">
    <property type="nucleotide sequence ID" value="NZ_JACHID010000002.1"/>
</dbReference>
<feature type="transmembrane region" description="Helical" evidence="1">
    <location>
        <begin position="7"/>
        <end position="28"/>
    </location>
</feature>
<evidence type="ECO:0000313" key="3">
    <source>
        <dbReference type="Proteomes" id="UP000528322"/>
    </source>
</evidence>
<keyword evidence="3" id="KW-1185">Reference proteome</keyword>
<dbReference type="Proteomes" id="UP000528322">
    <property type="component" value="Unassembled WGS sequence"/>
</dbReference>
<dbReference type="Gene3D" id="3.30.700.10">
    <property type="entry name" value="Glycoprotein, Type 4 Pilin"/>
    <property type="match status" value="1"/>
</dbReference>
<dbReference type="InterPro" id="IPR012902">
    <property type="entry name" value="N_methyl_site"/>
</dbReference>
<proteinExistence type="predicted"/>
<evidence type="ECO:0000313" key="2">
    <source>
        <dbReference type="EMBL" id="MBB5021275.1"/>
    </source>
</evidence>